<protein>
    <submittedName>
        <fullName evidence="7">Extracellular solute-binding protein</fullName>
    </submittedName>
</protein>
<keyword evidence="4" id="KW-0564">Palmitate</keyword>
<evidence type="ECO:0000256" key="1">
    <source>
        <dbReference type="ARBA" id="ARBA00022475"/>
    </source>
</evidence>
<dbReference type="PANTHER" id="PTHR43649">
    <property type="entry name" value="ARABINOSE-BINDING PROTEIN-RELATED"/>
    <property type="match status" value="1"/>
</dbReference>
<sequence length="521" mass="58356">MRGSKWKTVTSSLTASLLVAGLLAGCSKGADGGAADGNTTDGKSKKTMELVWLSFNPPENDSTPVQQKLEKQFNVKFKNIRIERAQYDQQMNLKFSTGEIADVIYLDSSPERMNELVKQGVLAELPEAEIKKNMPNYSKTIDQADPTSWTYALVDGKSYGIPIIWPLGSLPFLTGYNGDWLKKIGYDKAPETLEQFEDVLRKFRNNDPDGNGKKDTYGYSAQGTGATSFNTVFSAFQVRTDWMIDDKTGKIVYGLTTDGAREAFKVLNKWYKEGLIDPEFVTKKTNDYHNDFVNGKVGVRDWMSYQFEPDVGIIGAPFYAKNQNNKIVIGKPLTGPNGPGRAYSYGAKNAFVAMGAQVNKDPEKKQRIYEMLEALATDDQTYLTAVYGLEGEHYQMVGGKPIMKSEYANENAKYKIGAGTFYGLFGNKSLNMDKYDFPEDRMKFIKDLGNGVKTRESLNLATPAIKKYPDISKIEQEHYIKFITGEIDLNTGFDKFVELWKKSGGQEITDELNKKYAGVFK</sequence>
<keyword evidence="3" id="KW-0472">Membrane</keyword>
<proteinExistence type="predicted"/>
<evidence type="ECO:0000313" key="8">
    <source>
        <dbReference type="Proteomes" id="UP000295636"/>
    </source>
</evidence>
<accession>A0A4R5KQN2</accession>
<evidence type="ECO:0000256" key="5">
    <source>
        <dbReference type="ARBA" id="ARBA00023288"/>
    </source>
</evidence>
<evidence type="ECO:0000256" key="2">
    <source>
        <dbReference type="ARBA" id="ARBA00022729"/>
    </source>
</evidence>
<evidence type="ECO:0000256" key="6">
    <source>
        <dbReference type="SAM" id="SignalP"/>
    </source>
</evidence>
<dbReference type="InterPro" id="IPR006059">
    <property type="entry name" value="SBP"/>
</dbReference>
<keyword evidence="2 6" id="KW-0732">Signal</keyword>
<gene>
    <name evidence="7" type="ORF">E1757_11110</name>
</gene>
<dbReference type="PROSITE" id="PS51257">
    <property type="entry name" value="PROKAR_LIPOPROTEIN"/>
    <property type="match status" value="1"/>
</dbReference>
<evidence type="ECO:0000256" key="3">
    <source>
        <dbReference type="ARBA" id="ARBA00023136"/>
    </source>
</evidence>
<feature type="signal peptide" evidence="6">
    <location>
        <begin position="1"/>
        <end position="30"/>
    </location>
</feature>
<comment type="caution">
    <text evidence="7">The sequence shown here is derived from an EMBL/GenBank/DDBJ whole genome shotgun (WGS) entry which is preliminary data.</text>
</comment>
<name>A0A4R5KQN2_9BACL</name>
<keyword evidence="1" id="KW-1003">Cell membrane</keyword>
<dbReference type="OrthoDB" id="2649544at2"/>
<evidence type="ECO:0000256" key="4">
    <source>
        <dbReference type="ARBA" id="ARBA00023139"/>
    </source>
</evidence>
<reference evidence="7 8" key="1">
    <citation type="submission" date="2019-03" db="EMBL/GenBank/DDBJ databases">
        <title>This is whole genome sequence of Paenibacillus sp MS74 strain.</title>
        <authorList>
            <person name="Trinh H.N."/>
        </authorList>
    </citation>
    <scope>NUCLEOTIDE SEQUENCE [LARGE SCALE GENOMIC DNA]</scope>
    <source>
        <strain evidence="7 8">MS74</strain>
    </source>
</reference>
<dbReference type="EMBL" id="SMRT01000004">
    <property type="protein sequence ID" value="TDF98051.1"/>
    <property type="molecule type" value="Genomic_DNA"/>
</dbReference>
<dbReference type="AlphaFoldDB" id="A0A4R5KQN2"/>
<dbReference type="SUPFAM" id="SSF53850">
    <property type="entry name" value="Periplasmic binding protein-like II"/>
    <property type="match status" value="1"/>
</dbReference>
<organism evidence="7 8">
    <name type="scientific">Paenibacillus piri</name>
    <dbReference type="NCBI Taxonomy" id="2547395"/>
    <lineage>
        <taxon>Bacteria</taxon>
        <taxon>Bacillati</taxon>
        <taxon>Bacillota</taxon>
        <taxon>Bacilli</taxon>
        <taxon>Bacillales</taxon>
        <taxon>Paenibacillaceae</taxon>
        <taxon>Paenibacillus</taxon>
    </lineage>
</organism>
<feature type="chain" id="PRO_5038655408" evidence="6">
    <location>
        <begin position="31"/>
        <end position="521"/>
    </location>
</feature>
<evidence type="ECO:0000313" key="7">
    <source>
        <dbReference type="EMBL" id="TDF98051.1"/>
    </source>
</evidence>
<dbReference type="Proteomes" id="UP000295636">
    <property type="component" value="Unassembled WGS sequence"/>
</dbReference>
<keyword evidence="5" id="KW-0449">Lipoprotein</keyword>
<dbReference type="RefSeq" id="WP_133227772.1">
    <property type="nucleotide sequence ID" value="NZ_SMRT01000004.1"/>
</dbReference>
<keyword evidence="8" id="KW-1185">Reference proteome</keyword>
<dbReference type="InterPro" id="IPR050490">
    <property type="entry name" value="Bact_solute-bd_prot1"/>
</dbReference>
<dbReference type="Gene3D" id="3.40.190.10">
    <property type="entry name" value="Periplasmic binding protein-like II"/>
    <property type="match status" value="3"/>
</dbReference>
<dbReference type="Pfam" id="PF13416">
    <property type="entry name" value="SBP_bac_8"/>
    <property type="match status" value="1"/>
</dbReference>
<dbReference type="PANTHER" id="PTHR43649:SF33">
    <property type="entry name" value="POLYGALACTURONAN_RHAMNOGALACTURONAN-BINDING PROTEIN YTCQ"/>
    <property type="match status" value="1"/>
</dbReference>